<dbReference type="Proteomes" id="UP000008068">
    <property type="component" value="Unassembled WGS sequence"/>
</dbReference>
<sequence length="195" mass="22902">MKLPYLPVKDTVNLMNAVDIYQLSLASKRKRALIKFMNFKIEGLLVKLYHQRSAIHFWKDDMYSFTPAQAFYSKEADFQPIWQPEIKTLVSDHSAECLTMATRLSSLFRLKSCIYWLIDLKKTPKEMNQILSRVLSESCTEISIMEHQWINDIPSQALIDEEVLEYLMNNAKLDTIIRIFALFPDNFKHENVSFI</sequence>
<dbReference type="InParanoid" id="G0MZH1"/>
<accession>G0MZH1</accession>
<gene>
    <name evidence="1" type="ORF">CAEBREN_02543</name>
</gene>
<dbReference type="FunCoup" id="G0MZH1">
    <property type="interactions" value="1285"/>
</dbReference>
<evidence type="ECO:0000313" key="1">
    <source>
        <dbReference type="EMBL" id="EGT48237.1"/>
    </source>
</evidence>
<name>G0MZH1_CAEBE</name>
<evidence type="ECO:0008006" key="3">
    <source>
        <dbReference type="Google" id="ProtNLM"/>
    </source>
</evidence>
<evidence type="ECO:0000313" key="2">
    <source>
        <dbReference type="Proteomes" id="UP000008068"/>
    </source>
</evidence>
<reference evidence="2" key="1">
    <citation type="submission" date="2011-07" db="EMBL/GenBank/DDBJ databases">
        <authorList>
            <consortium name="Caenorhabditis brenneri Sequencing and Analysis Consortium"/>
            <person name="Wilson R.K."/>
        </authorList>
    </citation>
    <scope>NUCLEOTIDE SEQUENCE [LARGE SCALE GENOMIC DNA]</scope>
    <source>
        <strain evidence="2">PB2801</strain>
    </source>
</reference>
<dbReference type="EMBL" id="GL379822">
    <property type="protein sequence ID" value="EGT48237.1"/>
    <property type="molecule type" value="Genomic_DNA"/>
</dbReference>
<protein>
    <recommendedName>
        <fullName evidence="3">F-box domain-containing protein</fullName>
    </recommendedName>
</protein>
<keyword evidence="2" id="KW-1185">Reference proteome</keyword>
<dbReference type="HOGENOM" id="CLU_1397449_0_0_1"/>
<organism evidence="2">
    <name type="scientific">Caenorhabditis brenneri</name>
    <name type="common">Nematode worm</name>
    <dbReference type="NCBI Taxonomy" id="135651"/>
    <lineage>
        <taxon>Eukaryota</taxon>
        <taxon>Metazoa</taxon>
        <taxon>Ecdysozoa</taxon>
        <taxon>Nematoda</taxon>
        <taxon>Chromadorea</taxon>
        <taxon>Rhabditida</taxon>
        <taxon>Rhabditina</taxon>
        <taxon>Rhabditomorpha</taxon>
        <taxon>Rhabditoidea</taxon>
        <taxon>Rhabditidae</taxon>
        <taxon>Peloderinae</taxon>
        <taxon>Caenorhabditis</taxon>
    </lineage>
</organism>
<proteinExistence type="predicted"/>
<dbReference type="AlphaFoldDB" id="G0MZH1"/>